<name>A0AAE1C4Y8_9PEZI</name>
<feature type="region of interest" description="Disordered" evidence="1">
    <location>
        <begin position="449"/>
        <end position="485"/>
    </location>
</feature>
<dbReference type="AlphaFoldDB" id="A0AAE1C4Y8"/>
<feature type="compositionally biased region" description="Low complexity" evidence="1">
    <location>
        <begin position="34"/>
        <end position="51"/>
    </location>
</feature>
<gene>
    <name evidence="2" type="ORF">LTR78_001583</name>
</gene>
<reference evidence="2" key="1">
    <citation type="submission" date="2023-07" db="EMBL/GenBank/DDBJ databases">
        <title>Black Yeasts Isolated from many extreme environments.</title>
        <authorList>
            <person name="Coleine C."/>
            <person name="Stajich J.E."/>
            <person name="Selbmann L."/>
        </authorList>
    </citation>
    <scope>NUCLEOTIDE SEQUENCE</scope>
    <source>
        <strain evidence="2">CCFEE 5485</strain>
    </source>
</reference>
<dbReference type="EMBL" id="JAUTXT010000004">
    <property type="protein sequence ID" value="KAK3678288.1"/>
    <property type="molecule type" value="Genomic_DNA"/>
</dbReference>
<proteinExistence type="predicted"/>
<accession>A0AAE1C4Y8</accession>
<evidence type="ECO:0000313" key="2">
    <source>
        <dbReference type="EMBL" id="KAK3678288.1"/>
    </source>
</evidence>
<sequence length="485" mass="54834">MLLHHRQNVENMRCAYGVGTEASASDNLSERPRSTGSSSYQSYSTKHTQYTGSSAKRPIHVHYDDYTSKKNSEWRFFDDRVPESSPRASVASVASTIESEAEPEDEIPVYEPPACRATPSGSRVLAATPADFSELFPSRRRVLIRHDDSTPDGNMNLRLDTEVYADGRPCDMTLFHLRLHDLKAREFSFRRYCRDSGREVCHTSRKQHKAPKRPGFQRSLSDALTKMSIRPKSESRAPTLESLRRNDSGYGSLHSVDFEKEERPRSAGHGASDDAQLSNDTIKLEFSNYAQVDVKRVGAKGSKRYEFEYWGILYAWRRTIRDDGTTREVLFHLTKDGSDRALAVIEPLPLSHSRAEVEQMQGGWIAPCSLQLEDRNLAHAPKDTVDVIVSSGLIALVDDTIRTRFQKKHSKPYIYMPLSKQMGIDIANTSDYVPTVELCTLIIPREEPQHNPNLRIEHPASGDSTPDQDNDSSEARRTVTHPDVR</sequence>
<feature type="region of interest" description="Disordered" evidence="1">
    <location>
        <begin position="200"/>
        <end position="275"/>
    </location>
</feature>
<feature type="compositionally biased region" description="Basic and acidic residues" evidence="1">
    <location>
        <begin position="256"/>
        <end position="265"/>
    </location>
</feature>
<feature type="compositionally biased region" description="Basic and acidic residues" evidence="1">
    <location>
        <begin position="449"/>
        <end position="460"/>
    </location>
</feature>
<protein>
    <submittedName>
        <fullName evidence="2">Uncharacterized protein</fullName>
    </submittedName>
</protein>
<feature type="region of interest" description="Disordered" evidence="1">
    <location>
        <begin position="22"/>
        <end position="54"/>
    </location>
</feature>
<keyword evidence="3" id="KW-1185">Reference proteome</keyword>
<dbReference type="Proteomes" id="UP001274830">
    <property type="component" value="Unassembled WGS sequence"/>
</dbReference>
<organism evidence="2 3">
    <name type="scientific">Recurvomyces mirabilis</name>
    <dbReference type="NCBI Taxonomy" id="574656"/>
    <lineage>
        <taxon>Eukaryota</taxon>
        <taxon>Fungi</taxon>
        <taxon>Dikarya</taxon>
        <taxon>Ascomycota</taxon>
        <taxon>Pezizomycotina</taxon>
        <taxon>Dothideomycetes</taxon>
        <taxon>Dothideomycetidae</taxon>
        <taxon>Mycosphaerellales</taxon>
        <taxon>Teratosphaeriaceae</taxon>
        <taxon>Recurvomyces</taxon>
    </lineage>
</organism>
<feature type="compositionally biased region" description="Basic and acidic residues" evidence="1">
    <location>
        <begin position="473"/>
        <end position="485"/>
    </location>
</feature>
<evidence type="ECO:0000256" key="1">
    <source>
        <dbReference type="SAM" id="MobiDB-lite"/>
    </source>
</evidence>
<evidence type="ECO:0000313" key="3">
    <source>
        <dbReference type="Proteomes" id="UP001274830"/>
    </source>
</evidence>
<comment type="caution">
    <text evidence="2">The sequence shown here is derived from an EMBL/GenBank/DDBJ whole genome shotgun (WGS) entry which is preliminary data.</text>
</comment>
<feature type="compositionally biased region" description="Basic residues" evidence="1">
    <location>
        <begin position="203"/>
        <end position="212"/>
    </location>
</feature>